<proteinExistence type="predicted"/>
<dbReference type="EMBL" id="JBHTEY010000004">
    <property type="protein sequence ID" value="MFC7615448.1"/>
    <property type="molecule type" value="Genomic_DNA"/>
</dbReference>
<keyword evidence="3" id="KW-1185">Reference proteome</keyword>
<feature type="compositionally biased region" description="Basic and acidic residues" evidence="1">
    <location>
        <begin position="1"/>
        <end position="10"/>
    </location>
</feature>
<comment type="caution">
    <text evidence="2">The sequence shown here is derived from an EMBL/GenBank/DDBJ whole genome shotgun (WGS) entry which is preliminary data.</text>
</comment>
<evidence type="ECO:0000256" key="1">
    <source>
        <dbReference type="SAM" id="MobiDB-lite"/>
    </source>
</evidence>
<protein>
    <submittedName>
        <fullName evidence="2">Uncharacterized protein</fullName>
    </submittedName>
</protein>
<name>A0ABW2TRQ6_9PSEU</name>
<dbReference type="Proteomes" id="UP001596512">
    <property type="component" value="Unassembled WGS sequence"/>
</dbReference>
<evidence type="ECO:0000313" key="3">
    <source>
        <dbReference type="Proteomes" id="UP001596512"/>
    </source>
</evidence>
<feature type="region of interest" description="Disordered" evidence="1">
    <location>
        <begin position="1"/>
        <end position="55"/>
    </location>
</feature>
<sequence>MGGPDGDPRRVQGVPRAQGQLAPVHRAGVGRLAADPHRHPLRLRGLPDRVDDLGDVSTPDDDLCTTTTYVPDHRVANLPATVETVSVHCGQDPEFPGTRSR</sequence>
<accession>A0ABW2TRQ6</accession>
<organism evidence="2 3">
    <name type="scientific">Actinokineospora soli</name>
    <dbReference type="NCBI Taxonomy" id="1048753"/>
    <lineage>
        <taxon>Bacteria</taxon>
        <taxon>Bacillati</taxon>
        <taxon>Actinomycetota</taxon>
        <taxon>Actinomycetes</taxon>
        <taxon>Pseudonocardiales</taxon>
        <taxon>Pseudonocardiaceae</taxon>
        <taxon>Actinokineospora</taxon>
    </lineage>
</organism>
<gene>
    <name evidence="2" type="ORF">ACFQV2_20050</name>
</gene>
<evidence type="ECO:0000313" key="2">
    <source>
        <dbReference type="EMBL" id="MFC7615448.1"/>
    </source>
</evidence>
<reference evidence="3" key="1">
    <citation type="journal article" date="2019" name="Int. J. Syst. Evol. Microbiol.">
        <title>The Global Catalogue of Microorganisms (GCM) 10K type strain sequencing project: providing services to taxonomists for standard genome sequencing and annotation.</title>
        <authorList>
            <consortium name="The Broad Institute Genomics Platform"/>
            <consortium name="The Broad Institute Genome Sequencing Center for Infectious Disease"/>
            <person name="Wu L."/>
            <person name="Ma J."/>
        </authorList>
    </citation>
    <scope>NUCLEOTIDE SEQUENCE [LARGE SCALE GENOMIC DNA]</scope>
    <source>
        <strain evidence="3">JCM 17695</strain>
    </source>
</reference>